<name>A0A9Y2IB64_9PSEU</name>
<dbReference type="SMART" id="SM00065">
    <property type="entry name" value="GAF"/>
    <property type="match status" value="1"/>
</dbReference>
<dbReference type="SUPFAM" id="SSF55781">
    <property type="entry name" value="GAF domain-like"/>
    <property type="match status" value="1"/>
</dbReference>
<gene>
    <name evidence="2" type="ORF">QRX50_26770</name>
</gene>
<dbReference type="Pfam" id="PF13185">
    <property type="entry name" value="GAF_2"/>
    <property type="match status" value="1"/>
</dbReference>
<dbReference type="Proteomes" id="UP001236014">
    <property type="component" value="Chromosome"/>
</dbReference>
<sequence>MSDREVLLARLRAAVADAFRDHTDVADPLARLCRACVQLLPVDGASVSLMTGAEHRETLYASDPVVGHIETLQFSLGEGPCFEAFTTGRPVLIADLAADAASAWPVFATQMAGQPVGAIFAFPLLLGAARVGAIDMYRRTPGWLTPTELATALRIADIAASALIAPHRGGLDTGLGEVWLAVLPRNSEQVHQVTGMLIAEYAIPAHEALARLRGYAFANGRLINEVAADLVTRRTHPREISP</sequence>
<dbReference type="InterPro" id="IPR029016">
    <property type="entry name" value="GAF-like_dom_sf"/>
</dbReference>
<dbReference type="AlphaFoldDB" id="A0A9Y2IB64"/>
<dbReference type="PIRSF" id="PIRSF036625">
    <property type="entry name" value="GAF_ANTAR"/>
    <property type="match status" value="1"/>
</dbReference>
<protein>
    <submittedName>
        <fullName evidence="2">GAF domain-containing protein</fullName>
    </submittedName>
</protein>
<dbReference type="Gene3D" id="3.30.450.40">
    <property type="match status" value="1"/>
</dbReference>
<dbReference type="InterPro" id="IPR012074">
    <property type="entry name" value="GAF_ANTAR"/>
</dbReference>
<dbReference type="EMBL" id="CP127294">
    <property type="protein sequence ID" value="WIX75148.1"/>
    <property type="molecule type" value="Genomic_DNA"/>
</dbReference>
<evidence type="ECO:0000313" key="3">
    <source>
        <dbReference type="Proteomes" id="UP001236014"/>
    </source>
</evidence>
<organism evidence="2 3">
    <name type="scientific">Amycolatopsis carbonis</name>
    <dbReference type="NCBI Taxonomy" id="715471"/>
    <lineage>
        <taxon>Bacteria</taxon>
        <taxon>Bacillati</taxon>
        <taxon>Actinomycetota</taxon>
        <taxon>Actinomycetes</taxon>
        <taxon>Pseudonocardiales</taxon>
        <taxon>Pseudonocardiaceae</taxon>
        <taxon>Amycolatopsis</taxon>
    </lineage>
</organism>
<accession>A0A9Y2IB64</accession>
<reference evidence="2 3" key="1">
    <citation type="submission" date="2023-06" db="EMBL/GenBank/DDBJ databases">
        <authorList>
            <person name="Oyuntsetseg B."/>
            <person name="Kim S.B."/>
        </authorList>
    </citation>
    <scope>NUCLEOTIDE SEQUENCE [LARGE SCALE GENOMIC DNA]</scope>
    <source>
        <strain evidence="2 3">2-15</strain>
    </source>
</reference>
<evidence type="ECO:0000313" key="2">
    <source>
        <dbReference type="EMBL" id="WIX75148.1"/>
    </source>
</evidence>
<keyword evidence="3" id="KW-1185">Reference proteome</keyword>
<feature type="domain" description="GAF" evidence="1">
    <location>
        <begin position="24"/>
        <end position="173"/>
    </location>
</feature>
<proteinExistence type="predicted"/>
<evidence type="ECO:0000259" key="1">
    <source>
        <dbReference type="SMART" id="SM00065"/>
    </source>
</evidence>
<dbReference type="KEGG" id="acab:QRX50_26770"/>
<dbReference type="InterPro" id="IPR003018">
    <property type="entry name" value="GAF"/>
</dbReference>
<dbReference type="RefSeq" id="WP_285965925.1">
    <property type="nucleotide sequence ID" value="NZ_CP127294.1"/>
</dbReference>